<feature type="compositionally biased region" description="Polar residues" evidence="1">
    <location>
        <begin position="9"/>
        <end position="27"/>
    </location>
</feature>
<keyword evidence="3" id="KW-1185">Reference proteome</keyword>
<feature type="non-terminal residue" evidence="2">
    <location>
        <position position="1"/>
    </location>
</feature>
<protein>
    <submittedName>
        <fullName evidence="2">Uncharacterized protein</fullName>
    </submittedName>
</protein>
<comment type="caution">
    <text evidence="2">The sequence shown here is derived from an EMBL/GenBank/DDBJ whole genome shotgun (WGS) entry which is preliminary data.</text>
</comment>
<accession>A0A164H680</accession>
<dbReference type="EMBL" id="LRGB01012748">
    <property type="protein sequence ID" value="KZR99757.1"/>
    <property type="molecule type" value="Genomic_DNA"/>
</dbReference>
<gene>
    <name evidence="2" type="ORF">APZ42_004260</name>
</gene>
<organism evidence="2 3">
    <name type="scientific">Daphnia magna</name>
    <dbReference type="NCBI Taxonomy" id="35525"/>
    <lineage>
        <taxon>Eukaryota</taxon>
        <taxon>Metazoa</taxon>
        <taxon>Ecdysozoa</taxon>
        <taxon>Arthropoda</taxon>
        <taxon>Crustacea</taxon>
        <taxon>Branchiopoda</taxon>
        <taxon>Diplostraca</taxon>
        <taxon>Cladocera</taxon>
        <taxon>Anomopoda</taxon>
        <taxon>Daphniidae</taxon>
        <taxon>Daphnia</taxon>
    </lineage>
</organism>
<dbReference type="Proteomes" id="UP000076858">
    <property type="component" value="Unassembled WGS sequence"/>
</dbReference>
<proteinExistence type="predicted"/>
<name>A0A164H680_9CRUS</name>
<sequence length="71" mass="7669">NLHKRPVSATETPGERTSPSANCLNRQGRSRAAKRELKGDGLTSARPHSAAGPFSTAHFVRSPLLHDCHPE</sequence>
<evidence type="ECO:0000313" key="3">
    <source>
        <dbReference type="Proteomes" id="UP000076858"/>
    </source>
</evidence>
<dbReference type="AlphaFoldDB" id="A0A164H680"/>
<reference evidence="2 3" key="1">
    <citation type="submission" date="2016-03" db="EMBL/GenBank/DDBJ databases">
        <title>EvidentialGene: Evidence-directed Construction of Genes on Genomes.</title>
        <authorList>
            <person name="Gilbert D.G."/>
            <person name="Choi J.-H."/>
            <person name="Mockaitis K."/>
            <person name="Colbourne J."/>
            <person name="Pfrender M."/>
        </authorList>
    </citation>
    <scope>NUCLEOTIDE SEQUENCE [LARGE SCALE GENOMIC DNA]</scope>
    <source>
        <strain evidence="2 3">Xinb3</strain>
        <tissue evidence="2">Complete organism</tissue>
    </source>
</reference>
<feature type="region of interest" description="Disordered" evidence="1">
    <location>
        <begin position="1"/>
        <end position="56"/>
    </location>
</feature>
<evidence type="ECO:0000313" key="2">
    <source>
        <dbReference type="EMBL" id="KZR99757.1"/>
    </source>
</evidence>
<evidence type="ECO:0000256" key="1">
    <source>
        <dbReference type="SAM" id="MobiDB-lite"/>
    </source>
</evidence>